<comment type="caution">
    <text evidence="1">The sequence shown here is derived from an EMBL/GenBank/DDBJ whole genome shotgun (WGS) entry which is preliminary data.</text>
</comment>
<sequence length="93" mass="10200">MSEADALIGRLFAIADTLDESTSPPLQGIRARLLAEDFEEYFILYGKPDARAPKGITNATDCTLQSEAMDVIRQQDRTRDALKAILDESSNGP</sequence>
<dbReference type="AlphaFoldDB" id="A0A0F8ZNK4"/>
<proteinExistence type="predicted"/>
<organism evidence="1">
    <name type="scientific">marine sediment metagenome</name>
    <dbReference type="NCBI Taxonomy" id="412755"/>
    <lineage>
        <taxon>unclassified sequences</taxon>
        <taxon>metagenomes</taxon>
        <taxon>ecological metagenomes</taxon>
    </lineage>
</organism>
<accession>A0A0F8ZNK4</accession>
<name>A0A0F8ZNK4_9ZZZZ</name>
<reference evidence="1" key="1">
    <citation type="journal article" date="2015" name="Nature">
        <title>Complex archaea that bridge the gap between prokaryotes and eukaryotes.</title>
        <authorList>
            <person name="Spang A."/>
            <person name="Saw J.H."/>
            <person name="Jorgensen S.L."/>
            <person name="Zaremba-Niedzwiedzka K."/>
            <person name="Martijn J."/>
            <person name="Lind A.E."/>
            <person name="van Eijk R."/>
            <person name="Schleper C."/>
            <person name="Guy L."/>
            <person name="Ettema T.J."/>
        </authorList>
    </citation>
    <scope>NUCLEOTIDE SEQUENCE</scope>
</reference>
<gene>
    <name evidence="1" type="ORF">LCGC14_2673000</name>
</gene>
<dbReference type="EMBL" id="LAZR01046919">
    <property type="protein sequence ID" value="KKK95418.1"/>
    <property type="molecule type" value="Genomic_DNA"/>
</dbReference>
<protein>
    <submittedName>
        <fullName evidence="1">Uncharacterized protein</fullName>
    </submittedName>
</protein>
<evidence type="ECO:0000313" key="1">
    <source>
        <dbReference type="EMBL" id="KKK95418.1"/>
    </source>
</evidence>